<sequence length="383" mass="40073">MDPLGSPLAPSANVSSRASLLLPSKPASATSVLPRIKSQRCVKFDPIVDDDANDPAHSGGPSLETSFAQHTGGDADSREQHGRGGVSDASLLGSPLYSNKNMHDHGDSAPFELTRDDVVAAFEFLDMNRSGLLTMGNLKHRLSAFFPHMTSKEYKFLVEDPNSTTHGSGAPSSAAKAAQGTQHGGATEGVGGNTEGLSPASVTLSGSPARPTNASFGGGEAIPKKGIFSGEGCSGGPGGLCSSGTRVGLDVDQLWDLINSFQQLQRSLGSGQVNAADGHDHNSRAAFNASIDTYLVGPQGGDSSPSVRGCFDAVGEAFRVYDPRNSHYVEEDILSCIMARVGFGDLSEEELAVLVSTADFDGDGRISLEDFRRLVNMKGRFKK</sequence>
<dbReference type="SUPFAM" id="SSF47473">
    <property type="entry name" value="EF-hand"/>
    <property type="match status" value="1"/>
</dbReference>
<feature type="region of interest" description="Disordered" evidence="2">
    <location>
        <begin position="47"/>
        <end position="103"/>
    </location>
</feature>
<name>A0A836LB29_9TRYP</name>
<accession>A0A836LB29</accession>
<feature type="compositionally biased region" description="Low complexity" evidence="2">
    <location>
        <begin position="167"/>
        <end position="180"/>
    </location>
</feature>
<dbReference type="GeneID" id="94287823"/>
<dbReference type="KEGG" id="phet:94287823"/>
<dbReference type="EMBL" id="JAFJZO010000034">
    <property type="protein sequence ID" value="KAG5493868.1"/>
    <property type="molecule type" value="Genomic_DNA"/>
</dbReference>
<evidence type="ECO:0000259" key="3">
    <source>
        <dbReference type="PROSITE" id="PS50222"/>
    </source>
</evidence>
<keyword evidence="5" id="KW-1185">Reference proteome</keyword>
<dbReference type="Proteomes" id="UP000674318">
    <property type="component" value="Unassembled WGS sequence"/>
</dbReference>
<evidence type="ECO:0000313" key="4">
    <source>
        <dbReference type="EMBL" id="KAG5493868.1"/>
    </source>
</evidence>
<dbReference type="OrthoDB" id="26525at2759"/>
<dbReference type="InterPro" id="IPR011992">
    <property type="entry name" value="EF-hand-dom_pair"/>
</dbReference>
<dbReference type="PROSITE" id="PS50222">
    <property type="entry name" value="EF_HAND_2"/>
    <property type="match status" value="1"/>
</dbReference>
<dbReference type="PROSITE" id="PS00018">
    <property type="entry name" value="EF_HAND_1"/>
    <property type="match status" value="1"/>
</dbReference>
<feature type="compositionally biased region" description="Polar residues" evidence="2">
    <location>
        <begin position="200"/>
        <end position="215"/>
    </location>
</feature>
<organism evidence="4 5">
    <name type="scientific">Porcisia hertigi</name>
    <dbReference type="NCBI Taxonomy" id="2761500"/>
    <lineage>
        <taxon>Eukaryota</taxon>
        <taxon>Discoba</taxon>
        <taxon>Euglenozoa</taxon>
        <taxon>Kinetoplastea</taxon>
        <taxon>Metakinetoplastina</taxon>
        <taxon>Trypanosomatida</taxon>
        <taxon>Trypanosomatidae</taxon>
        <taxon>Leishmaniinae</taxon>
        <taxon>Porcisia</taxon>
    </lineage>
</organism>
<feature type="domain" description="EF-hand" evidence="3">
    <location>
        <begin position="346"/>
        <end position="381"/>
    </location>
</feature>
<evidence type="ECO:0000256" key="1">
    <source>
        <dbReference type="ARBA" id="ARBA00022837"/>
    </source>
</evidence>
<feature type="region of interest" description="Disordered" evidence="2">
    <location>
        <begin position="160"/>
        <end position="218"/>
    </location>
</feature>
<dbReference type="AlphaFoldDB" id="A0A836LB29"/>
<reference evidence="4 5" key="1">
    <citation type="submission" date="2021-02" db="EMBL/GenBank/DDBJ databases">
        <title>Porcisia hertigi Genome sequencing and assembly.</title>
        <authorList>
            <person name="Almutairi H."/>
            <person name="Gatherer D."/>
        </authorList>
    </citation>
    <scope>NUCLEOTIDE SEQUENCE [LARGE SCALE GENOMIC DNA]</scope>
    <source>
        <strain evidence="4 5">C119</strain>
    </source>
</reference>
<keyword evidence="1" id="KW-0106">Calcium</keyword>
<dbReference type="Gene3D" id="1.10.238.10">
    <property type="entry name" value="EF-hand"/>
    <property type="match status" value="1"/>
</dbReference>
<dbReference type="SMART" id="SM00054">
    <property type="entry name" value="EFh"/>
    <property type="match status" value="3"/>
</dbReference>
<feature type="compositionally biased region" description="Gly residues" evidence="2">
    <location>
        <begin position="182"/>
        <end position="194"/>
    </location>
</feature>
<dbReference type="GO" id="GO:0005509">
    <property type="term" value="F:calcium ion binding"/>
    <property type="evidence" value="ECO:0007669"/>
    <property type="project" value="InterPro"/>
</dbReference>
<dbReference type="CDD" id="cd00051">
    <property type="entry name" value="EFh"/>
    <property type="match status" value="1"/>
</dbReference>
<dbReference type="InterPro" id="IPR018247">
    <property type="entry name" value="EF_Hand_1_Ca_BS"/>
</dbReference>
<dbReference type="Pfam" id="PF13833">
    <property type="entry name" value="EF-hand_8"/>
    <property type="match status" value="1"/>
</dbReference>
<gene>
    <name evidence="4" type="ORF">JKF63_01700</name>
</gene>
<protein>
    <recommendedName>
        <fullName evidence="3">EF-hand domain-containing protein</fullName>
    </recommendedName>
</protein>
<comment type="caution">
    <text evidence="4">The sequence shown here is derived from an EMBL/GenBank/DDBJ whole genome shotgun (WGS) entry which is preliminary data.</text>
</comment>
<evidence type="ECO:0000256" key="2">
    <source>
        <dbReference type="SAM" id="MobiDB-lite"/>
    </source>
</evidence>
<dbReference type="InterPro" id="IPR002048">
    <property type="entry name" value="EF_hand_dom"/>
</dbReference>
<feature type="compositionally biased region" description="Basic and acidic residues" evidence="2">
    <location>
        <begin position="73"/>
        <end position="82"/>
    </location>
</feature>
<proteinExistence type="predicted"/>
<dbReference type="RefSeq" id="XP_067753903.1">
    <property type="nucleotide sequence ID" value="XM_067897746.1"/>
</dbReference>
<evidence type="ECO:0000313" key="5">
    <source>
        <dbReference type="Proteomes" id="UP000674318"/>
    </source>
</evidence>